<comment type="caution">
    <text evidence="4">The sequence shown here is derived from an EMBL/GenBank/DDBJ whole genome shotgun (WGS) entry which is preliminary data.</text>
</comment>
<dbReference type="CDD" id="cd02803">
    <property type="entry name" value="OYE_like_FMN_family"/>
    <property type="match status" value="1"/>
</dbReference>
<dbReference type="PANTHER" id="PTHR43656">
    <property type="entry name" value="BINDING OXIDOREDUCTASE, PUTATIVE (AFU_ORTHOLOGUE AFUA_2G08260)-RELATED"/>
    <property type="match status" value="1"/>
</dbReference>
<keyword evidence="5" id="KW-1185">Reference proteome</keyword>
<dbReference type="InterPro" id="IPR051799">
    <property type="entry name" value="NADH_flavin_oxidoreductase"/>
</dbReference>
<accession>A0A9W6GIK7</accession>
<sequence>MKTLFDKTKIGSIQMKNRFVRSSTWDKMADERGYVTEDLMQRYKELSSGGVALILSGITMVTEEKPYENVMSLENDSYIDGYKKLTDMVHSYNSKIVAQLAYGGSQGTYTGNREILGPSAVPEIGTGVVPKEMTVKDIQMLIKAFGDTAVRAKKAGFDGVQLHASHGYLLSQFLTPHHNRRKDEYGGSIENRARIIFEIYEEIRGRVGESYSILIKINSSDYIEGGLTFEDSSYVTRELSKMGIDAIEITGGIVHAELGPQRNQIHTSDKESYHRVHGTKVAEEVDVPVILVGGNKSLEVMGELLNTTDIEYFSLSRPLLRESDLINRWEEGDRAKSKCISCNQCYHEDGNTCIFIRREQKN</sequence>
<evidence type="ECO:0000256" key="2">
    <source>
        <dbReference type="ARBA" id="ARBA00023002"/>
    </source>
</evidence>
<evidence type="ECO:0000313" key="5">
    <source>
        <dbReference type="Proteomes" id="UP001144471"/>
    </source>
</evidence>
<dbReference type="Gene3D" id="3.20.20.70">
    <property type="entry name" value="Aldolase class I"/>
    <property type="match status" value="1"/>
</dbReference>
<dbReference type="InterPro" id="IPR001155">
    <property type="entry name" value="OxRdtase_FMN_N"/>
</dbReference>
<dbReference type="GO" id="GO:0010181">
    <property type="term" value="F:FMN binding"/>
    <property type="evidence" value="ECO:0007669"/>
    <property type="project" value="InterPro"/>
</dbReference>
<dbReference type="SUPFAM" id="SSF51395">
    <property type="entry name" value="FMN-linked oxidoreductases"/>
    <property type="match status" value="1"/>
</dbReference>
<proteinExistence type="predicted"/>
<name>A0A9W6GIK7_9FUSO</name>
<dbReference type="PANTHER" id="PTHR43656:SF2">
    <property type="entry name" value="BINDING OXIDOREDUCTASE, PUTATIVE (AFU_ORTHOLOGUE AFUA_2G08260)-RELATED"/>
    <property type="match status" value="1"/>
</dbReference>
<keyword evidence="1" id="KW-0285">Flavoprotein</keyword>
<reference evidence="4" key="1">
    <citation type="submission" date="2022-12" db="EMBL/GenBank/DDBJ databases">
        <title>Reference genome sequencing for broad-spectrum identification of bacterial and archaeal isolates by mass spectrometry.</title>
        <authorList>
            <person name="Sekiguchi Y."/>
            <person name="Tourlousse D.M."/>
        </authorList>
    </citation>
    <scope>NUCLEOTIDE SEQUENCE</scope>
    <source>
        <strain evidence="4">10succ1</strain>
    </source>
</reference>
<evidence type="ECO:0000256" key="1">
    <source>
        <dbReference type="ARBA" id="ARBA00022630"/>
    </source>
</evidence>
<evidence type="ECO:0000313" key="4">
    <source>
        <dbReference type="EMBL" id="GLI54554.1"/>
    </source>
</evidence>
<protein>
    <submittedName>
        <fullName evidence="4">Oxidoreductase</fullName>
    </submittedName>
</protein>
<evidence type="ECO:0000259" key="3">
    <source>
        <dbReference type="Pfam" id="PF00724"/>
    </source>
</evidence>
<organism evidence="4 5">
    <name type="scientific">Propionigenium maris DSM 9537</name>
    <dbReference type="NCBI Taxonomy" id="1123000"/>
    <lineage>
        <taxon>Bacteria</taxon>
        <taxon>Fusobacteriati</taxon>
        <taxon>Fusobacteriota</taxon>
        <taxon>Fusobacteriia</taxon>
        <taxon>Fusobacteriales</taxon>
        <taxon>Fusobacteriaceae</taxon>
        <taxon>Propionigenium</taxon>
    </lineage>
</organism>
<dbReference type="RefSeq" id="WP_281832245.1">
    <property type="nucleotide sequence ID" value="NZ_BSDY01000001.1"/>
</dbReference>
<dbReference type="InterPro" id="IPR013785">
    <property type="entry name" value="Aldolase_TIM"/>
</dbReference>
<dbReference type="GO" id="GO:0016491">
    <property type="term" value="F:oxidoreductase activity"/>
    <property type="evidence" value="ECO:0007669"/>
    <property type="project" value="UniProtKB-KW"/>
</dbReference>
<feature type="domain" description="NADH:flavin oxidoreductase/NADH oxidase N-terminal" evidence="3">
    <location>
        <begin position="4"/>
        <end position="332"/>
    </location>
</feature>
<dbReference type="Pfam" id="PF00724">
    <property type="entry name" value="Oxidored_FMN"/>
    <property type="match status" value="1"/>
</dbReference>
<dbReference type="EMBL" id="BSDY01000001">
    <property type="protein sequence ID" value="GLI54554.1"/>
    <property type="molecule type" value="Genomic_DNA"/>
</dbReference>
<dbReference type="Proteomes" id="UP001144471">
    <property type="component" value="Unassembled WGS sequence"/>
</dbReference>
<gene>
    <name evidence="4" type="ORF">PM10SUCC1_00690</name>
</gene>
<dbReference type="AlphaFoldDB" id="A0A9W6GIK7"/>
<keyword evidence="2" id="KW-0560">Oxidoreductase</keyword>